<evidence type="ECO:0000256" key="7">
    <source>
        <dbReference type="ARBA" id="ARBA00023136"/>
    </source>
</evidence>
<keyword evidence="6 8" id="KW-1133">Transmembrane helix</keyword>
<dbReference type="Gene3D" id="1.20.1740.10">
    <property type="entry name" value="Amino acid/polyamine transporter I"/>
    <property type="match status" value="1"/>
</dbReference>
<evidence type="ECO:0000256" key="8">
    <source>
        <dbReference type="SAM" id="Phobius"/>
    </source>
</evidence>
<dbReference type="EMBL" id="UGXR01000001">
    <property type="protein sequence ID" value="SUH09053.1"/>
    <property type="molecule type" value="Genomic_DNA"/>
</dbReference>
<evidence type="ECO:0000256" key="2">
    <source>
        <dbReference type="ARBA" id="ARBA00022448"/>
    </source>
</evidence>
<feature type="transmembrane region" description="Helical" evidence="8">
    <location>
        <begin position="47"/>
        <end position="65"/>
    </location>
</feature>
<dbReference type="InterPro" id="IPR018227">
    <property type="entry name" value="Amino_acid_transport_2"/>
</dbReference>
<reference evidence="11" key="1">
    <citation type="journal article" date="2018" name="Genome Biol.">
        <title>SKESA: strategic k-mer extension for scrupulous assemblies.</title>
        <authorList>
            <person name="Souvorov A."/>
            <person name="Agarwala R."/>
            <person name="Lipman D.J."/>
        </authorList>
    </citation>
    <scope>NUCLEOTIDE SEQUENCE</scope>
    <source>
        <strain evidence="11">Salmonella enterica</strain>
    </source>
</reference>
<dbReference type="GO" id="GO:0005886">
    <property type="term" value="C:plasma membrane"/>
    <property type="evidence" value="ECO:0007669"/>
    <property type="project" value="UniProtKB-SubCell"/>
</dbReference>
<name>A0A379VR37_SALET</name>
<comment type="subcellular location">
    <subcellularLocation>
        <location evidence="1">Cell inner membrane</location>
        <topology evidence="1">Multi-pass membrane protein</topology>
    </subcellularLocation>
</comment>
<dbReference type="EMBL" id="DAARBC010000022">
    <property type="protein sequence ID" value="HAE1686451.1"/>
    <property type="molecule type" value="Genomic_DNA"/>
</dbReference>
<feature type="transmembrane region" description="Helical" evidence="8">
    <location>
        <begin position="21"/>
        <end position="41"/>
    </location>
</feature>
<organism evidence="12 13">
    <name type="scientific">Salmonella enterica I</name>
    <dbReference type="NCBI Taxonomy" id="59201"/>
    <lineage>
        <taxon>Bacteria</taxon>
        <taxon>Pseudomonadati</taxon>
        <taxon>Pseudomonadota</taxon>
        <taxon>Gammaproteobacteria</taxon>
        <taxon>Enterobacterales</taxon>
        <taxon>Enterobacteriaceae</taxon>
        <taxon>Salmonella</taxon>
    </lineage>
</organism>
<feature type="transmembrane region" description="Helical" evidence="8">
    <location>
        <begin position="301"/>
        <end position="323"/>
    </location>
</feature>
<evidence type="ECO:0000313" key="9">
    <source>
        <dbReference type="EMBL" id="EDB1762420.1"/>
    </source>
</evidence>
<keyword evidence="3" id="KW-1003">Cell membrane</keyword>
<keyword evidence="2" id="KW-0813">Transport</keyword>
<dbReference type="RefSeq" id="WP_001287671.1">
    <property type="nucleotide sequence ID" value="NZ_CP033350.2"/>
</dbReference>
<feature type="transmembrane region" description="Helical" evidence="8">
    <location>
        <begin position="94"/>
        <end position="119"/>
    </location>
</feature>
<dbReference type="PANTHER" id="PTHR35334">
    <property type="entry name" value="SERINE TRANSPORTER"/>
    <property type="match status" value="1"/>
</dbReference>
<reference evidence="12 13" key="2">
    <citation type="submission" date="2018-06" db="EMBL/GenBank/DDBJ databases">
        <authorList>
            <consortium name="Pathogen Informatics"/>
            <person name="Doyle S."/>
        </authorList>
    </citation>
    <scope>NUCLEOTIDE SEQUENCE [LARGE SCALE GENOMIC DNA]</scope>
    <source>
        <strain evidence="12 13">NCTC8256</strain>
    </source>
</reference>
<sequence>MSECTLTKDDIKRIPFTLYDAGWVILCIGMAIGAGIVFLPIQIGIKGIWVFIVSIIIVYPGIYLLQDIYLKTLSRTEDAKDYTSIISQYLGPNWAIFMSIIYFLMLFKGIFNYSLAVTFDSASFLQTFGITDGLMSDHFWWGLLVISVLVALASQGEKLIFKISTPMVLVKLGIVLLIGIAMIPHWNFSNISALPNMGSFIRDLFLTMPFTLFSILFMQILSPVNIAYRKIESNRRIATYRAIRVNRIAYAILAISILFFAFSFTFTLNHEQAMLAYKQNITALALAAKVLPGSLIKIMTVLLNIFAILTAFLGIYLGFQDALKGIVRNIVSRFIPVEKINERFLSVFVCAFSVISLWCLVMTRMSIILLNQLSAPLYGIVGCLIPGYLIYKVSLLHDLKGMAVYYIIGIGLMLCFSPLFILFD</sequence>
<feature type="transmembrane region" description="Helical" evidence="8">
    <location>
        <begin position="248"/>
        <end position="268"/>
    </location>
</feature>
<dbReference type="Proteomes" id="UP000254346">
    <property type="component" value="Unassembled WGS sequence"/>
</dbReference>
<keyword evidence="7 8" id="KW-0472">Membrane</keyword>
<evidence type="ECO:0000313" key="13">
    <source>
        <dbReference type="Proteomes" id="UP000254346"/>
    </source>
</evidence>
<evidence type="ECO:0000313" key="11">
    <source>
        <dbReference type="EMBL" id="HAE1686451.1"/>
    </source>
</evidence>
<dbReference type="AlphaFoldDB" id="A0A379VR37"/>
<feature type="transmembrane region" description="Helical" evidence="8">
    <location>
        <begin position="139"/>
        <end position="156"/>
    </location>
</feature>
<evidence type="ECO:0000256" key="6">
    <source>
        <dbReference type="ARBA" id="ARBA00022989"/>
    </source>
</evidence>
<evidence type="ECO:0000256" key="4">
    <source>
        <dbReference type="ARBA" id="ARBA00022519"/>
    </source>
</evidence>
<protein>
    <submittedName>
        <fullName evidence="12">Transporter</fullName>
    </submittedName>
</protein>
<gene>
    <name evidence="12" type="primary">yhjV_4</name>
    <name evidence="9" type="ORF">F9P04_08655</name>
    <name evidence="11" type="ORF">G3A03_17400</name>
    <name evidence="10" type="ORF">GCY10_04620</name>
    <name evidence="12" type="ORF">NCTC8256_03014</name>
</gene>
<dbReference type="EMBL" id="AALMOY010000005">
    <property type="protein sequence ID" value="EDB1762420.1"/>
    <property type="molecule type" value="Genomic_DNA"/>
</dbReference>
<keyword evidence="5 8" id="KW-0812">Transmembrane</keyword>
<reference evidence="11" key="4">
    <citation type="submission" date="2019-10" db="EMBL/GenBank/DDBJ databases">
        <authorList>
            <consortium name="NCBI Pathogen Detection Project"/>
        </authorList>
    </citation>
    <scope>NUCLEOTIDE SEQUENCE</scope>
    <source>
        <strain evidence="11">Salmonella enterica</strain>
    </source>
</reference>
<proteinExistence type="predicted"/>
<feature type="transmembrane region" description="Helical" evidence="8">
    <location>
        <begin position="168"/>
        <end position="186"/>
    </location>
</feature>
<evidence type="ECO:0000256" key="5">
    <source>
        <dbReference type="ARBA" id="ARBA00022692"/>
    </source>
</evidence>
<evidence type="ECO:0000313" key="12">
    <source>
        <dbReference type="EMBL" id="SUH09053.1"/>
    </source>
</evidence>
<feature type="transmembrane region" description="Helical" evidence="8">
    <location>
        <begin position="373"/>
        <end position="391"/>
    </location>
</feature>
<dbReference type="EMBL" id="AAMGLJ010000003">
    <property type="protein sequence ID" value="EDH1144967.1"/>
    <property type="molecule type" value="Genomic_DNA"/>
</dbReference>
<reference evidence="9" key="3">
    <citation type="submission" date="2019-10" db="EMBL/GenBank/DDBJ databases">
        <authorList>
            <person name="Ashton P.M."/>
            <person name="Dallman T."/>
            <person name="Nair S."/>
            <person name="De Pinna E."/>
            <person name="Peters T."/>
            <person name="Grant K."/>
        </authorList>
    </citation>
    <scope>NUCLEOTIDE SEQUENCE</scope>
    <source>
        <strain evidence="9">806281</strain>
        <strain evidence="10">821064</strain>
    </source>
</reference>
<feature type="transmembrane region" description="Helical" evidence="8">
    <location>
        <begin position="206"/>
        <end position="228"/>
    </location>
</feature>
<dbReference type="GO" id="GO:0003333">
    <property type="term" value="P:amino acid transmembrane transport"/>
    <property type="evidence" value="ECO:0007669"/>
    <property type="project" value="InterPro"/>
</dbReference>
<evidence type="ECO:0000256" key="1">
    <source>
        <dbReference type="ARBA" id="ARBA00004429"/>
    </source>
</evidence>
<dbReference type="PANTHER" id="PTHR35334:SF5">
    <property type="entry name" value="INNER MEMBRANE TRANSPORT PROTEIN YHJV"/>
    <property type="match status" value="1"/>
</dbReference>
<keyword evidence="4" id="KW-0997">Cell inner membrane</keyword>
<evidence type="ECO:0000256" key="3">
    <source>
        <dbReference type="ARBA" id="ARBA00022475"/>
    </source>
</evidence>
<evidence type="ECO:0000313" key="10">
    <source>
        <dbReference type="EMBL" id="EDH1144967.1"/>
    </source>
</evidence>
<accession>A0A379VR37</accession>
<feature type="transmembrane region" description="Helical" evidence="8">
    <location>
        <begin position="403"/>
        <end position="423"/>
    </location>
</feature>
<feature type="transmembrane region" description="Helical" evidence="8">
    <location>
        <begin position="344"/>
        <end position="367"/>
    </location>
</feature>